<keyword evidence="3" id="KW-1185">Reference proteome</keyword>
<name>A0A9Q3GSL0_9BASI</name>
<dbReference type="AlphaFoldDB" id="A0A9Q3GSL0"/>
<gene>
    <name evidence="2" type="ORF">O181_017462</name>
</gene>
<evidence type="ECO:0000256" key="1">
    <source>
        <dbReference type="SAM" id="MobiDB-lite"/>
    </source>
</evidence>
<feature type="region of interest" description="Disordered" evidence="1">
    <location>
        <begin position="23"/>
        <end position="78"/>
    </location>
</feature>
<comment type="caution">
    <text evidence="2">The sequence shown here is derived from an EMBL/GenBank/DDBJ whole genome shotgun (WGS) entry which is preliminary data.</text>
</comment>
<evidence type="ECO:0000313" key="2">
    <source>
        <dbReference type="EMBL" id="MBW0477747.1"/>
    </source>
</evidence>
<sequence>MISKISSSSSSCSSLVLISLENNQNSNSSSKRRKISNDTPMNNQNQIKVVDKPLKRSKLDSEKSIRSPHNQHSKRLPSNASKFEFINHLPIKSLIKYLVHHQEFNPILIDPFEFYNQFALLNSKSSKKRYDHYSDFLNLNPSKSDHQNQNQHDQDQIKTENFDLLLIKLVKNHHQNHQNHFFHSWKPFTNSNQSIITQPCIHQPLSNPNPQSNHQDDRSLNQNELEDYIISNFIYSIKTRGNALRPLHQ</sequence>
<organism evidence="2 3">
    <name type="scientific">Austropuccinia psidii MF-1</name>
    <dbReference type="NCBI Taxonomy" id="1389203"/>
    <lineage>
        <taxon>Eukaryota</taxon>
        <taxon>Fungi</taxon>
        <taxon>Dikarya</taxon>
        <taxon>Basidiomycota</taxon>
        <taxon>Pucciniomycotina</taxon>
        <taxon>Pucciniomycetes</taxon>
        <taxon>Pucciniales</taxon>
        <taxon>Sphaerophragmiaceae</taxon>
        <taxon>Austropuccinia</taxon>
    </lineage>
</organism>
<accession>A0A9Q3GSL0</accession>
<proteinExistence type="predicted"/>
<feature type="compositionally biased region" description="Polar residues" evidence="1">
    <location>
        <begin position="38"/>
        <end position="47"/>
    </location>
</feature>
<dbReference type="EMBL" id="AVOT02004910">
    <property type="protein sequence ID" value="MBW0477747.1"/>
    <property type="molecule type" value="Genomic_DNA"/>
</dbReference>
<dbReference type="Proteomes" id="UP000765509">
    <property type="component" value="Unassembled WGS sequence"/>
</dbReference>
<dbReference type="OrthoDB" id="2505454at2759"/>
<reference evidence="2" key="1">
    <citation type="submission" date="2021-03" db="EMBL/GenBank/DDBJ databases">
        <title>Draft genome sequence of rust myrtle Austropuccinia psidii MF-1, a brazilian biotype.</title>
        <authorList>
            <person name="Quecine M.C."/>
            <person name="Pachon D.M.R."/>
            <person name="Bonatelli M.L."/>
            <person name="Correr F.H."/>
            <person name="Franceschini L.M."/>
            <person name="Leite T.F."/>
            <person name="Margarido G.R.A."/>
            <person name="Almeida C.A."/>
            <person name="Ferrarezi J.A."/>
            <person name="Labate C.A."/>
        </authorList>
    </citation>
    <scope>NUCLEOTIDE SEQUENCE</scope>
    <source>
        <strain evidence="2">MF-1</strain>
    </source>
</reference>
<protein>
    <submittedName>
        <fullName evidence="2">Uncharacterized protein</fullName>
    </submittedName>
</protein>
<evidence type="ECO:0000313" key="3">
    <source>
        <dbReference type="Proteomes" id="UP000765509"/>
    </source>
</evidence>
<feature type="compositionally biased region" description="Basic and acidic residues" evidence="1">
    <location>
        <begin position="49"/>
        <end position="65"/>
    </location>
</feature>